<evidence type="ECO:0000313" key="3">
    <source>
        <dbReference type="EMBL" id="CAF4409423.1"/>
    </source>
</evidence>
<dbReference type="Proteomes" id="UP000663866">
    <property type="component" value="Unassembled WGS sequence"/>
</dbReference>
<dbReference type="EMBL" id="CAJOBG010041442">
    <property type="protein sequence ID" value="CAF4409423.1"/>
    <property type="molecule type" value="Genomic_DNA"/>
</dbReference>
<protein>
    <submittedName>
        <fullName evidence="3">Uncharacterized protein</fullName>
    </submittedName>
</protein>
<feature type="compositionally biased region" description="Basic and acidic residues" evidence="1">
    <location>
        <begin position="174"/>
        <end position="183"/>
    </location>
</feature>
<evidence type="ECO:0000256" key="1">
    <source>
        <dbReference type="SAM" id="MobiDB-lite"/>
    </source>
</evidence>
<organism evidence="3 4">
    <name type="scientific">Rotaria magnacalcarata</name>
    <dbReference type="NCBI Taxonomy" id="392030"/>
    <lineage>
        <taxon>Eukaryota</taxon>
        <taxon>Metazoa</taxon>
        <taxon>Spiralia</taxon>
        <taxon>Gnathifera</taxon>
        <taxon>Rotifera</taxon>
        <taxon>Eurotatoria</taxon>
        <taxon>Bdelloidea</taxon>
        <taxon>Philodinida</taxon>
        <taxon>Philodinidae</taxon>
        <taxon>Rotaria</taxon>
    </lineage>
</organism>
<sequence length="249" mass="28631">MAKSRVTRSDTDFWLIGQPISSLPTTQLPTMLQAINFFVYLYRIENKTIRDSSTATIKEIEKIWLAARIPFIPSRNSIPKLEKLFTQYNNLLRSRHRQSDKSRQNEQQFLENLQFLFDIASIDALEKIQIDQDREFLKDQRGDRKMYLGSVDKTLAKKEKKIAIKSQTKQKQCTKEEFRRQASEETVTLESSTSSTSNSEEEKETFEVSISKPSSSGIKRKRNTADLISPALAATLDRTKISNSAVVLQ</sequence>
<dbReference type="EMBL" id="CAJNRF010003418">
    <property type="protein sequence ID" value="CAF2050473.1"/>
    <property type="molecule type" value="Genomic_DNA"/>
</dbReference>
<evidence type="ECO:0000313" key="2">
    <source>
        <dbReference type="EMBL" id="CAF2050473.1"/>
    </source>
</evidence>
<keyword evidence="4" id="KW-1185">Reference proteome</keyword>
<dbReference type="AlphaFoldDB" id="A0A820PS11"/>
<feature type="compositionally biased region" description="Low complexity" evidence="1">
    <location>
        <begin position="184"/>
        <end position="198"/>
    </location>
</feature>
<evidence type="ECO:0000313" key="4">
    <source>
        <dbReference type="Proteomes" id="UP000663866"/>
    </source>
</evidence>
<comment type="caution">
    <text evidence="3">The sequence shown here is derived from an EMBL/GenBank/DDBJ whole genome shotgun (WGS) entry which is preliminary data.</text>
</comment>
<dbReference type="Proteomes" id="UP000663856">
    <property type="component" value="Unassembled WGS sequence"/>
</dbReference>
<reference evidence="3" key="1">
    <citation type="submission" date="2021-02" db="EMBL/GenBank/DDBJ databases">
        <authorList>
            <person name="Nowell W R."/>
        </authorList>
    </citation>
    <scope>NUCLEOTIDE SEQUENCE</scope>
</reference>
<feature type="region of interest" description="Disordered" evidence="1">
    <location>
        <begin position="174"/>
        <end position="223"/>
    </location>
</feature>
<gene>
    <name evidence="3" type="ORF">OVN521_LOCUS35372</name>
    <name evidence="2" type="ORF">WKI299_LOCUS10048</name>
</gene>
<accession>A0A820PS11</accession>
<proteinExistence type="predicted"/>
<name>A0A820PS11_9BILA</name>